<sequence>MSPANRSLHSNLVVTPPRDISPTPSLDSAKSGVVFTPARNASGASSLVRSPSADTLVIGDLHSDSRQIAEPVKAHQKPHFWRLTPSPSPSRTLASLAERFEGLNVDMEDAQPPSPEQTPSPLPKPVELEDSSKPSVSLPIVDPRSKLYPFVLPPGLWDAKSQPDTNGVELETRPLLPIKLVASFSPVDPCTPASPSPRIFQDPSASKDYSRFRIPSPLLSHSPNATLHLSTTVPYPGQPGKQGQLVWLNFQTVYHLRRGGCIKVRNFEGREKSVFAPVLAEKALWRRVVVKREAIGFGHPGAMQARLMWASARDAAQREVGQRGPRRPRRRV</sequence>
<organism evidence="2 3">
    <name type="scientific">Cryptococcus amylolentus CBS 6039</name>
    <dbReference type="NCBI Taxonomy" id="1295533"/>
    <lineage>
        <taxon>Eukaryota</taxon>
        <taxon>Fungi</taxon>
        <taxon>Dikarya</taxon>
        <taxon>Basidiomycota</taxon>
        <taxon>Agaricomycotina</taxon>
        <taxon>Tremellomycetes</taxon>
        <taxon>Tremellales</taxon>
        <taxon>Cryptococcaceae</taxon>
        <taxon>Cryptococcus</taxon>
    </lineage>
</organism>
<dbReference type="RefSeq" id="XP_018988723.1">
    <property type="nucleotide sequence ID" value="XM_019143060.1"/>
</dbReference>
<dbReference type="AlphaFoldDB" id="A0A1E3H8V9"/>
<proteinExistence type="predicted"/>
<dbReference type="OrthoDB" id="2573730at2759"/>
<feature type="compositionally biased region" description="Polar residues" evidence="1">
    <location>
        <begin position="1"/>
        <end position="13"/>
    </location>
</feature>
<feature type="compositionally biased region" description="Pro residues" evidence="1">
    <location>
        <begin position="112"/>
        <end position="124"/>
    </location>
</feature>
<feature type="region of interest" description="Disordered" evidence="1">
    <location>
        <begin position="107"/>
        <end position="138"/>
    </location>
</feature>
<dbReference type="GeneID" id="30159526"/>
<name>A0A1E3H8V9_9TREE</name>
<dbReference type="EMBL" id="AWGJ01000014">
    <property type="protein sequence ID" value="ODN72782.1"/>
    <property type="molecule type" value="Genomic_DNA"/>
</dbReference>
<dbReference type="Proteomes" id="UP000094065">
    <property type="component" value="Unassembled WGS sequence"/>
</dbReference>
<evidence type="ECO:0000313" key="2">
    <source>
        <dbReference type="EMBL" id="ODN72782.1"/>
    </source>
</evidence>
<accession>A0A1E3H8V9</accession>
<reference evidence="2 3" key="1">
    <citation type="submission" date="2016-06" db="EMBL/GenBank/DDBJ databases">
        <title>Evolution of pathogenesis and genome organization in the Tremellales.</title>
        <authorList>
            <person name="Cuomo C."/>
            <person name="Litvintseva A."/>
            <person name="Heitman J."/>
            <person name="Chen Y."/>
            <person name="Sun S."/>
            <person name="Springer D."/>
            <person name="Dromer F."/>
            <person name="Young S."/>
            <person name="Zeng Q."/>
            <person name="Chapman S."/>
            <person name="Gujja S."/>
            <person name="Saif S."/>
            <person name="Birren B."/>
        </authorList>
    </citation>
    <scope>NUCLEOTIDE SEQUENCE [LARGE SCALE GENOMIC DNA]</scope>
    <source>
        <strain evidence="2 3">CBS 6039</strain>
    </source>
</reference>
<evidence type="ECO:0000256" key="1">
    <source>
        <dbReference type="SAM" id="MobiDB-lite"/>
    </source>
</evidence>
<gene>
    <name evidence="2" type="ORF">L202_08217</name>
</gene>
<comment type="caution">
    <text evidence="2">The sequence shown here is derived from an EMBL/GenBank/DDBJ whole genome shotgun (WGS) entry which is preliminary data.</text>
</comment>
<feature type="region of interest" description="Disordered" evidence="1">
    <location>
        <begin position="1"/>
        <end position="31"/>
    </location>
</feature>
<keyword evidence="3" id="KW-1185">Reference proteome</keyword>
<evidence type="ECO:0000313" key="3">
    <source>
        <dbReference type="Proteomes" id="UP000094065"/>
    </source>
</evidence>
<protein>
    <submittedName>
        <fullName evidence="2">Uncharacterized protein</fullName>
    </submittedName>
</protein>